<evidence type="ECO:0000313" key="2">
    <source>
        <dbReference type="WBParaSite" id="ALUE_0001416201-mRNA-1"/>
    </source>
</evidence>
<keyword evidence="1" id="KW-1185">Reference proteome</keyword>
<name>A0A9J2PW47_ASCLU</name>
<protein>
    <submittedName>
        <fullName evidence="2">Uncharacterized protein</fullName>
    </submittedName>
</protein>
<proteinExistence type="predicted"/>
<accession>A0A9J2PW47</accession>
<dbReference type="AlphaFoldDB" id="A0A9J2PW47"/>
<sequence length="352" mass="38995">MANLLHPPEISLCREQHRLALELKLQKEMPSSSDEHPTESLREELFGIDTCQRNDTSASINSLLLRNGEICEPLSMHCHTGFKQRKFSANLYPIGNIDADSSAGIEHLHKVVGVRCESVNEHANDDDTIDAIDFCGEEHVIGDDLPTATDGISVTVDDGAIRVTDVSTNIPQEACNGAAVFYCSDTSTSTVDESFIDTNFVASGNQYANVVDAVCVNQMHISDEVVYDEYMGVDELGNIVAPQQFIADLQLRFVEEEGKLPKYLNTSLSQHAYTSGSYELVKPSPSGVIMPAELIVLRRSQPLVVEFTGLLTADERYLISFQQFQNYVYVSEQQEIQGMVVMENVDFTAQRT</sequence>
<reference evidence="2" key="1">
    <citation type="submission" date="2023-03" db="UniProtKB">
        <authorList>
            <consortium name="WormBaseParasite"/>
        </authorList>
    </citation>
    <scope>IDENTIFICATION</scope>
</reference>
<organism evidence="1 2">
    <name type="scientific">Ascaris lumbricoides</name>
    <name type="common">Giant roundworm</name>
    <dbReference type="NCBI Taxonomy" id="6252"/>
    <lineage>
        <taxon>Eukaryota</taxon>
        <taxon>Metazoa</taxon>
        <taxon>Ecdysozoa</taxon>
        <taxon>Nematoda</taxon>
        <taxon>Chromadorea</taxon>
        <taxon>Rhabditida</taxon>
        <taxon>Spirurina</taxon>
        <taxon>Ascaridomorpha</taxon>
        <taxon>Ascaridoidea</taxon>
        <taxon>Ascarididae</taxon>
        <taxon>Ascaris</taxon>
    </lineage>
</organism>
<dbReference type="Proteomes" id="UP000036681">
    <property type="component" value="Unplaced"/>
</dbReference>
<evidence type="ECO:0000313" key="1">
    <source>
        <dbReference type="Proteomes" id="UP000036681"/>
    </source>
</evidence>
<dbReference type="WBParaSite" id="ALUE_0001416201-mRNA-1">
    <property type="protein sequence ID" value="ALUE_0001416201-mRNA-1"/>
    <property type="gene ID" value="ALUE_0001416201"/>
</dbReference>